<feature type="chain" id="PRO_5045580537" evidence="7">
    <location>
        <begin position="23"/>
        <end position="123"/>
    </location>
</feature>
<dbReference type="InterPro" id="IPR002327">
    <property type="entry name" value="Cyt_c_1A/1B"/>
</dbReference>
<feature type="signal peptide" evidence="7">
    <location>
        <begin position="1"/>
        <end position="22"/>
    </location>
</feature>
<keyword evidence="7" id="KW-0732">Signal</keyword>
<evidence type="ECO:0000256" key="7">
    <source>
        <dbReference type="SAM" id="SignalP"/>
    </source>
</evidence>
<keyword evidence="10" id="KW-1185">Reference proteome</keyword>
<dbReference type="EMBL" id="CP071060">
    <property type="protein sequence ID" value="QSI76265.1"/>
    <property type="molecule type" value="Genomic_DNA"/>
</dbReference>
<evidence type="ECO:0000256" key="6">
    <source>
        <dbReference type="PROSITE-ProRule" id="PRU00433"/>
    </source>
</evidence>
<proteinExistence type="predicted"/>
<evidence type="ECO:0000256" key="2">
    <source>
        <dbReference type="ARBA" id="ARBA00022617"/>
    </source>
</evidence>
<evidence type="ECO:0000256" key="4">
    <source>
        <dbReference type="ARBA" id="ARBA00022982"/>
    </source>
</evidence>
<evidence type="ECO:0000256" key="5">
    <source>
        <dbReference type="ARBA" id="ARBA00023004"/>
    </source>
</evidence>
<dbReference type="PROSITE" id="PS51007">
    <property type="entry name" value="CYTC"/>
    <property type="match status" value="1"/>
</dbReference>
<reference evidence="9 10" key="1">
    <citation type="submission" date="2021-02" db="EMBL/GenBank/DDBJ databases">
        <title>Niveibacterium changnyeongensis HC41.</title>
        <authorList>
            <person name="Kang M."/>
        </authorList>
    </citation>
    <scope>NUCLEOTIDE SEQUENCE [LARGE SCALE GENOMIC DNA]</scope>
    <source>
        <strain evidence="9 10">HC41</strain>
    </source>
</reference>
<dbReference type="SUPFAM" id="SSF46626">
    <property type="entry name" value="Cytochrome c"/>
    <property type="match status" value="1"/>
</dbReference>
<name>A0ABX7M3C9_9RHOO</name>
<evidence type="ECO:0000256" key="3">
    <source>
        <dbReference type="ARBA" id="ARBA00022723"/>
    </source>
</evidence>
<organism evidence="9 10">
    <name type="scientific">Niveibacterium microcysteis</name>
    <dbReference type="NCBI Taxonomy" id="2811415"/>
    <lineage>
        <taxon>Bacteria</taxon>
        <taxon>Pseudomonadati</taxon>
        <taxon>Pseudomonadota</taxon>
        <taxon>Betaproteobacteria</taxon>
        <taxon>Rhodocyclales</taxon>
        <taxon>Rhodocyclaceae</taxon>
        <taxon>Niveibacterium</taxon>
    </lineage>
</organism>
<dbReference type="Gene3D" id="1.10.760.10">
    <property type="entry name" value="Cytochrome c-like domain"/>
    <property type="match status" value="1"/>
</dbReference>
<dbReference type="InterPro" id="IPR036909">
    <property type="entry name" value="Cyt_c-like_dom_sf"/>
</dbReference>
<keyword evidence="4" id="KW-0249">Electron transport</keyword>
<keyword evidence="5 6" id="KW-0408">Iron</keyword>
<evidence type="ECO:0000259" key="8">
    <source>
        <dbReference type="PROSITE" id="PS51007"/>
    </source>
</evidence>
<dbReference type="PRINTS" id="PR00604">
    <property type="entry name" value="CYTCHRMECIAB"/>
</dbReference>
<protein>
    <submittedName>
        <fullName evidence="9">Cytochrome c family protein</fullName>
    </submittedName>
</protein>
<dbReference type="PANTHER" id="PTHR11961">
    <property type="entry name" value="CYTOCHROME C"/>
    <property type="match status" value="1"/>
</dbReference>
<dbReference type="Proteomes" id="UP000663570">
    <property type="component" value="Chromosome"/>
</dbReference>
<keyword evidence="1" id="KW-0813">Transport</keyword>
<keyword evidence="3 6" id="KW-0479">Metal-binding</keyword>
<dbReference type="RefSeq" id="WP_206253995.1">
    <property type="nucleotide sequence ID" value="NZ_CP071060.1"/>
</dbReference>
<sequence length="123" mass="12867">MKTTRSILAALLLAVSGGHALAADAKHGADVFAENCAECHSVKEGKNKKGPSLFGVVGRKAGTVPDVAYSDAMKQSGISWTPDKIDAYVTDPRKAVPGGKMKFDGLPNAAERADLIAYLSTLH</sequence>
<dbReference type="Pfam" id="PF00034">
    <property type="entry name" value="Cytochrom_C"/>
    <property type="match status" value="1"/>
</dbReference>
<evidence type="ECO:0000313" key="10">
    <source>
        <dbReference type="Proteomes" id="UP000663570"/>
    </source>
</evidence>
<evidence type="ECO:0000256" key="1">
    <source>
        <dbReference type="ARBA" id="ARBA00022448"/>
    </source>
</evidence>
<accession>A0ABX7M3C9</accession>
<keyword evidence="2 6" id="KW-0349">Heme</keyword>
<dbReference type="InterPro" id="IPR009056">
    <property type="entry name" value="Cyt_c-like_dom"/>
</dbReference>
<feature type="domain" description="Cytochrome c" evidence="8">
    <location>
        <begin position="23"/>
        <end position="123"/>
    </location>
</feature>
<gene>
    <name evidence="9" type="ORF">JY500_17600</name>
</gene>
<evidence type="ECO:0000313" key="9">
    <source>
        <dbReference type="EMBL" id="QSI76265.1"/>
    </source>
</evidence>